<dbReference type="InterPro" id="IPR053185">
    <property type="entry name" value="SET_domain_protein"/>
</dbReference>
<evidence type="ECO:0000313" key="3">
    <source>
        <dbReference type="EMBL" id="SJL15789.1"/>
    </source>
</evidence>
<dbReference type="PANTHER" id="PTHR47332">
    <property type="entry name" value="SET DOMAIN-CONTAINING PROTEIN 5"/>
    <property type="match status" value="1"/>
</dbReference>
<dbReference type="Proteomes" id="UP000219338">
    <property type="component" value="Unassembled WGS sequence"/>
</dbReference>
<name>A0A284S456_ARMOS</name>
<dbReference type="EMBL" id="FUEG01000030">
    <property type="protein sequence ID" value="SJL15789.1"/>
    <property type="molecule type" value="Genomic_DNA"/>
</dbReference>
<organism evidence="3 4">
    <name type="scientific">Armillaria ostoyae</name>
    <name type="common">Armillaria root rot fungus</name>
    <dbReference type="NCBI Taxonomy" id="47428"/>
    <lineage>
        <taxon>Eukaryota</taxon>
        <taxon>Fungi</taxon>
        <taxon>Dikarya</taxon>
        <taxon>Basidiomycota</taxon>
        <taxon>Agaricomycotina</taxon>
        <taxon>Agaricomycetes</taxon>
        <taxon>Agaricomycetidae</taxon>
        <taxon>Agaricales</taxon>
        <taxon>Marasmiineae</taxon>
        <taxon>Physalacriaceae</taxon>
        <taxon>Armillaria</taxon>
    </lineage>
</organism>
<dbReference type="Gene3D" id="2.170.270.10">
    <property type="entry name" value="SET domain"/>
    <property type="match status" value="1"/>
</dbReference>
<dbReference type="PANTHER" id="PTHR47332:SF4">
    <property type="entry name" value="SET DOMAIN-CONTAINING PROTEIN 5"/>
    <property type="match status" value="1"/>
</dbReference>
<proteinExistence type="predicted"/>
<dbReference type="InterPro" id="IPR001214">
    <property type="entry name" value="SET_dom"/>
</dbReference>
<accession>A0A284S456</accession>
<feature type="region of interest" description="Disordered" evidence="1">
    <location>
        <begin position="1"/>
        <end position="38"/>
    </location>
</feature>
<gene>
    <name evidence="3" type="ORF">ARMOST_19294</name>
</gene>
<feature type="domain" description="SET" evidence="2">
    <location>
        <begin position="137"/>
        <end position="308"/>
    </location>
</feature>
<dbReference type="SUPFAM" id="SSF82199">
    <property type="entry name" value="SET domain"/>
    <property type="match status" value="1"/>
</dbReference>
<dbReference type="OrthoDB" id="5945798at2759"/>
<keyword evidence="4" id="KW-1185">Reference proteome</keyword>
<evidence type="ECO:0000313" key="4">
    <source>
        <dbReference type="Proteomes" id="UP000219338"/>
    </source>
</evidence>
<dbReference type="InterPro" id="IPR046341">
    <property type="entry name" value="SET_dom_sf"/>
</dbReference>
<dbReference type="AlphaFoldDB" id="A0A284S456"/>
<feature type="compositionally biased region" description="Basic residues" evidence="1">
    <location>
        <begin position="14"/>
        <end position="23"/>
    </location>
</feature>
<feature type="compositionally biased region" description="Low complexity" evidence="1">
    <location>
        <begin position="1"/>
        <end position="13"/>
    </location>
</feature>
<protein>
    <recommendedName>
        <fullName evidence="2">SET domain-containing protein</fullName>
    </recommendedName>
</protein>
<dbReference type="PROSITE" id="PS50280">
    <property type="entry name" value="SET"/>
    <property type="match status" value="1"/>
</dbReference>
<dbReference type="SMART" id="SM00317">
    <property type="entry name" value="SET"/>
    <property type="match status" value="1"/>
</dbReference>
<evidence type="ECO:0000259" key="2">
    <source>
        <dbReference type="PROSITE" id="PS50280"/>
    </source>
</evidence>
<sequence length="476" mass="53156">MPPNVANSAAAKKVAAKKAKRKASQQASNAKEAEVASSQIDEDVPFIRFSYGVVEDKALPEGYVEAKIKFVETDPNKTWDKEDFDKMLYTSQPPINSDTTLADFPGGWTECIISAPLKSTILATPGYPLYIKQPDTPAHRISESPGKGLGMFATRKLAVGALILAERALMISPGGARGVTPDLLREYPGEQAKQVLLFEWERQLDLAFKRMPKEHQMAFMALHNSHTQDGSGPLMGVIRTNGYGLAGLHDEARPGPGGAYSGVFNELSRLNHSCRPNTYRTFDMASFAMEIRAARDIEEGEELTTYYSDLLVPTVTRQQQLEPYGVRCDCVSCSNPRVSDARRREIVKKCQGDILADRFQRWTTNPSLSDDYALREGERLLKLVEDEGLEVEMCYSELLSHLVMVHSALGNREEISQYTIRWTTAQVARGRSLKEVLEEVMTMKRTFVTVFNCRGRRGESSKDVDNVTGKLREMKV</sequence>
<reference evidence="4" key="1">
    <citation type="journal article" date="2017" name="Nat. Ecol. Evol.">
        <title>Genome expansion and lineage-specific genetic innovations in the forest pathogenic fungi Armillaria.</title>
        <authorList>
            <person name="Sipos G."/>
            <person name="Prasanna A.N."/>
            <person name="Walter M.C."/>
            <person name="O'Connor E."/>
            <person name="Balint B."/>
            <person name="Krizsan K."/>
            <person name="Kiss B."/>
            <person name="Hess J."/>
            <person name="Varga T."/>
            <person name="Slot J."/>
            <person name="Riley R."/>
            <person name="Boka B."/>
            <person name="Rigling D."/>
            <person name="Barry K."/>
            <person name="Lee J."/>
            <person name="Mihaltcheva S."/>
            <person name="LaButti K."/>
            <person name="Lipzen A."/>
            <person name="Waldron R."/>
            <person name="Moloney N.M."/>
            <person name="Sperisen C."/>
            <person name="Kredics L."/>
            <person name="Vagvoelgyi C."/>
            <person name="Patrignani A."/>
            <person name="Fitzpatrick D."/>
            <person name="Nagy I."/>
            <person name="Doyle S."/>
            <person name="Anderson J.B."/>
            <person name="Grigoriev I.V."/>
            <person name="Gueldener U."/>
            <person name="Muensterkoetter M."/>
            <person name="Nagy L.G."/>
        </authorList>
    </citation>
    <scope>NUCLEOTIDE SEQUENCE [LARGE SCALE GENOMIC DNA]</scope>
    <source>
        <strain evidence="4">C18/9</strain>
    </source>
</reference>
<dbReference type="Pfam" id="PF00856">
    <property type="entry name" value="SET"/>
    <property type="match status" value="1"/>
</dbReference>
<dbReference type="OMA" id="ASFAMEI"/>
<dbReference type="STRING" id="47428.A0A284S456"/>
<evidence type="ECO:0000256" key="1">
    <source>
        <dbReference type="SAM" id="MobiDB-lite"/>
    </source>
</evidence>